<dbReference type="InterPro" id="IPR000648">
    <property type="entry name" value="Oxysterol-bd"/>
</dbReference>
<keyword evidence="4" id="KW-1185">Reference proteome</keyword>
<dbReference type="STRING" id="759272.G0S3E3"/>
<dbReference type="KEGG" id="cthr:CTHT_0020700"/>
<dbReference type="GO" id="GO:0005829">
    <property type="term" value="C:cytosol"/>
    <property type="evidence" value="ECO:0007669"/>
    <property type="project" value="TreeGrafter"/>
</dbReference>
<dbReference type="Gene3D" id="2.40.160.120">
    <property type="match status" value="1"/>
</dbReference>
<dbReference type="OrthoDB" id="14833at2759"/>
<comment type="similarity">
    <text evidence="1 2">Belongs to the OSBP family.</text>
</comment>
<evidence type="ECO:0000256" key="1">
    <source>
        <dbReference type="ARBA" id="ARBA00008842"/>
    </source>
</evidence>
<evidence type="ECO:0000256" key="2">
    <source>
        <dbReference type="RuleBase" id="RU003844"/>
    </source>
</evidence>
<dbReference type="Gene3D" id="3.30.70.3490">
    <property type="match status" value="1"/>
</dbReference>
<dbReference type="RefSeq" id="XP_006692545.1">
    <property type="nucleotide sequence ID" value="XM_006692482.1"/>
</dbReference>
<dbReference type="SUPFAM" id="SSF144000">
    <property type="entry name" value="Oxysterol-binding protein-like"/>
    <property type="match status" value="1"/>
</dbReference>
<reference evidence="3 4" key="1">
    <citation type="journal article" date="2011" name="Cell">
        <title>Insight into structure and assembly of the nuclear pore complex by utilizing the genome of a eukaryotic thermophile.</title>
        <authorList>
            <person name="Amlacher S."/>
            <person name="Sarges P."/>
            <person name="Flemming D."/>
            <person name="van Noort V."/>
            <person name="Kunze R."/>
            <person name="Devos D.P."/>
            <person name="Arumugam M."/>
            <person name="Bork P."/>
            <person name="Hurt E."/>
        </authorList>
    </citation>
    <scope>NUCLEOTIDE SEQUENCE [LARGE SCALE GENOMIC DNA]</scope>
    <source>
        <strain evidence="4">DSM 1495 / CBS 144.50 / IMI 039719</strain>
    </source>
</reference>
<dbReference type="GeneID" id="18256108"/>
<accession>G0S3E3</accession>
<dbReference type="OMA" id="WEPLFFK"/>
<dbReference type="GO" id="GO:0008142">
    <property type="term" value="F:oxysterol binding"/>
    <property type="evidence" value="ECO:0007669"/>
    <property type="project" value="TreeGrafter"/>
</dbReference>
<sequence>MATTTTTTMTTVSPTEHKSFSSHITSLLKFLSSFQGDLANATGPPSFLAPVSVTEVGCCWAQYPRLFSAAAFEPAPEKRALHVLRWFLSSLRTQLYTGIEFDKIRNGNGKNTTRGHSIRKPLNAFLGEVFLAEWKDDRAGAKTRLVSEQVSHHPPITAMHISDESAGVRADGYARVEMTFNGAVHVNQVGHAIYRVDRYNEEYLVPLPDVKVKGFLSGCLYPEITGTYHILGINGFAAEIKFWGESVLSRAKRNSFEAKIYRKGDSKKTAIYTVVGCWSEGGWTVKDAKTGQVIEKFDLDAPENQAIPITLLPVEEQDEWESRRAWAGVIEGLKTGNLSQVVEEKSKLEQAQRQMRAMEAVRGVTWEPLFFRSCSGEEHEVFRRMVKEWGLEREWKLEGERTKGVWRVNEEAVKGLKRPFRKGVSPTGYHETS</sequence>
<evidence type="ECO:0000313" key="3">
    <source>
        <dbReference type="EMBL" id="EGS22526.1"/>
    </source>
</evidence>
<protein>
    <submittedName>
        <fullName evidence="3">Putative oxysterol binding protein</fullName>
    </submittedName>
</protein>
<organism evidence="4">
    <name type="scientific">Chaetomium thermophilum (strain DSM 1495 / CBS 144.50 / IMI 039719)</name>
    <name type="common">Thermochaetoides thermophila</name>
    <dbReference type="NCBI Taxonomy" id="759272"/>
    <lineage>
        <taxon>Eukaryota</taxon>
        <taxon>Fungi</taxon>
        <taxon>Dikarya</taxon>
        <taxon>Ascomycota</taxon>
        <taxon>Pezizomycotina</taxon>
        <taxon>Sordariomycetes</taxon>
        <taxon>Sordariomycetidae</taxon>
        <taxon>Sordariales</taxon>
        <taxon>Chaetomiaceae</taxon>
        <taxon>Thermochaetoides</taxon>
    </lineage>
</organism>
<dbReference type="InterPro" id="IPR037239">
    <property type="entry name" value="OSBP_sf"/>
</dbReference>
<dbReference type="PANTHER" id="PTHR10972">
    <property type="entry name" value="OXYSTEROL-BINDING PROTEIN-RELATED"/>
    <property type="match status" value="1"/>
</dbReference>
<dbReference type="Pfam" id="PF01237">
    <property type="entry name" value="Oxysterol_BP"/>
    <property type="match status" value="1"/>
</dbReference>
<dbReference type="HOGENOM" id="CLU_012334_0_2_1"/>
<name>G0S3E3_CHATD</name>
<dbReference type="eggNOG" id="KOG2210">
    <property type="taxonomic scope" value="Eukaryota"/>
</dbReference>
<dbReference type="Proteomes" id="UP000008066">
    <property type="component" value="Unassembled WGS sequence"/>
</dbReference>
<dbReference type="AlphaFoldDB" id="G0S3E3"/>
<dbReference type="Gene3D" id="1.10.287.2720">
    <property type="match status" value="1"/>
</dbReference>
<evidence type="ECO:0000313" key="4">
    <source>
        <dbReference type="Proteomes" id="UP000008066"/>
    </source>
</evidence>
<dbReference type="PANTHER" id="PTHR10972:SF92">
    <property type="entry name" value="OXYSTEROL BINDING PROTEIN"/>
    <property type="match status" value="1"/>
</dbReference>
<dbReference type="PROSITE" id="PS01013">
    <property type="entry name" value="OSBP"/>
    <property type="match status" value="1"/>
</dbReference>
<gene>
    <name evidence="3" type="ORF">CTHT_0020700</name>
</gene>
<dbReference type="EMBL" id="GL988040">
    <property type="protein sequence ID" value="EGS22526.1"/>
    <property type="molecule type" value="Genomic_DNA"/>
</dbReference>
<proteinExistence type="inferred from homology"/>
<dbReference type="GO" id="GO:0016020">
    <property type="term" value="C:membrane"/>
    <property type="evidence" value="ECO:0007669"/>
    <property type="project" value="TreeGrafter"/>
</dbReference>
<dbReference type="InterPro" id="IPR018494">
    <property type="entry name" value="Oxysterol-bd_CS"/>
</dbReference>